<dbReference type="GO" id="GO:0003677">
    <property type="term" value="F:DNA binding"/>
    <property type="evidence" value="ECO:0007669"/>
    <property type="project" value="UniProtKB-KW"/>
</dbReference>
<dbReference type="SUPFAM" id="SSF47413">
    <property type="entry name" value="lambda repressor-like DNA-binding domains"/>
    <property type="match status" value="1"/>
</dbReference>
<proteinExistence type="predicted"/>
<dbReference type="EMBL" id="POTW01000065">
    <property type="protein sequence ID" value="PZF81128.1"/>
    <property type="molecule type" value="Genomic_DNA"/>
</dbReference>
<name>A0A2W2BLG7_9ACTN</name>
<feature type="domain" description="HTH cro/C1-type" evidence="4">
    <location>
        <begin position="28"/>
        <end position="82"/>
    </location>
</feature>
<gene>
    <name evidence="5" type="ORF">C1I92_22385</name>
</gene>
<evidence type="ECO:0000259" key="4">
    <source>
        <dbReference type="PROSITE" id="PS50943"/>
    </source>
</evidence>
<protein>
    <submittedName>
        <fullName evidence="5">XRE family transcriptional regulator</fullName>
    </submittedName>
</protein>
<dbReference type="InterPro" id="IPR010982">
    <property type="entry name" value="Lambda_DNA-bd_dom_sf"/>
</dbReference>
<organism evidence="5 6">
    <name type="scientific">Jiangella anatolica</name>
    <dbReference type="NCBI Taxonomy" id="2670374"/>
    <lineage>
        <taxon>Bacteria</taxon>
        <taxon>Bacillati</taxon>
        <taxon>Actinomycetota</taxon>
        <taxon>Actinomycetes</taxon>
        <taxon>Jiangellales</taxon>
        <taxon>Jiangellaceae</taxon>
        <taxon>Jiangella</taxon>
    </lineage>
</organism>
<dbReference type="InterPro" id="IPR001387">
    <property type="entry name" value="Cro/C1-type_HTH"/>
</dbReference>
<dbReference type="SMART" id="SM00530">
    <property type="entry name" value="HTH_XRE"/>
    <property type="match status" value="1"/>
</dbReference>
<dbReference type="PANTHER" id="PTHR46797:SF23">
    <property type="entry name" value="HTH-TYPE TRANSCRIPTIONAL REGULATOR SUTR"/>
    <property type="match status" value="1"/>
</dbReference>
<dbReference type="GO" id="GO:0003700">
    <property type="term" value="F:DNA-binding transcription factor activity"/>
    <property type="evidence" value="ECO:0007669"/>
    <property type="project" value="TreeGrafter"/>
</dbReference>
<evidence type="ECO:0000313" key="6">
    <source>
        <dbReference type="Proteomes" id="UP000248764"/>
    </source>
</evidence>
<keyword evidence="6" id="KW-1185">Reference proteome</keyword>
<dbReference type="AlphaFoldDB" id="A0A2W2BLG7"/>
<dbReference type="RefSeq" id="WP_111256874.1">
    <property type="nucleotide sequence ID" value="NZ_POTW01000065.1"/>
</dbReference>
<dbReference type="PROSITE" id="PS50943">
    <property type="entry name" value="HTH_CROC1"/>
    <property type="match status" value="1"/>
</dbReference>
<evidence type="ECO:0000256" key="2">
    <source>
        <dbReference type="ARBA" id="ARBA00023125"/>
    </source>
</evidence>
<dbReference type="PANTHER" id="PTHR46797">
    <property type="entry name" value="HTH-TYPE TRANSCRIPTIONAL REGULATOR"/>
    <property type="match status" value="1"/>
</dbReference>
<dbReference type="Proteomes" id="UP000248764">
    <property type="component" value="Unassembled WGS sequence"/>
</dbReference>
<keyword evidence="1" id="KW-0805">Transcription regulation</keyword>
<keyword evidence="2" id="KW-0238">DNA-binding</keyword>
<evidence type="ECO:0000256" key="3">
    <source>
        <dbReference type="ARBA" id="ARBA00023163"/>
    </source>
</evidence>
<comment type="caution">
    <text evidence="5">The sequence shown here is derived from an EMBL/GenBank/DDBJ whole genome shotgun (WGS) entry which is preliminary data.</text>
</comment>
<accession>A0A2W2BLG7</accession>
<evidence type="ECO:0000313" key="5">
    <source>
        <dbReference type="EMBL" id="PZF81128.1"/>
    </source>
</evidence>
<reference evidence="5 6" key="1">
    <citation type="submission" date="2018-01" db="EMBL/GenBank/DDBJ databases">
        <title>Draft genome sequence of Jiangella sp. GTF31.</title>
        <authorList>
            <person name="Sahin N."/>
            <person name="Ay H."/>
            <person name="Saygin H."/>
        </authorList>
    </citation>
    <scope>NUCLEOTIDE SEQUENCE [LARGE SCALE GENOMIC DNA]</scope>
    <source>
        <strain evidence="5 6">GTF31</strain>
    </source>
</reference>
<sequence>MTAGRPPQSPPGDGVDRAGLLDAFGRTVRAARERRGLSQEDLADLAGLHRTYVGAVERGERNVTLTTVARLALALDVAAPELLPPPGPAGAIRPI</sequence>
<keyword evidence="3" id="KW-0804">Transcription</keyword>
<dbReference type="Pfam" id="PF01381">
    <property type="entry name" value="HTH_3"/>
    <property type="match status" value="1"/>
</dbReference>
<dbReference type="Gene3D" id="1.10.260.40">
    <property type="entry name" value="lambda repressor-like DNA-binding domains"/>
    <property type="match status" value="1"/>
</dbReference>
<dbReference type="CDD" id="cd00093">
    <property type="entry name" value="HTH_XRE"/>
    <property type="match status" value="1"/>
</dbReference>
<dbReference type="InterPro" id="IPR050807">
    <property type="entry name" value="TransReg_Diox_bact_type"/>
</dbReference>
<dbReference type="GO" id="GO:0005829">
    <property type="term" value="C:cytosol"/>
    <property type="evidence" value="ECO:0007669"/>
    <property type="project" value="TreeGrafter"/>
</dbReference>
<evidence type="ECO:0000256" key="1">
    <source>
        <dbReference type="ARBA" id="ARBA00023015"/>
    </source>
</evidence>